<evidence type="ECO:0000313" key="2">
    <source>
        <dbReference type="EMBL" id="CAF9902988.1"/>
    </source>
</evidence>
<name>A0A8H3EDA1_9LECA</name>
<dbReference type="OrthoDB" id="59699at2759"/>
<comment type="caution">
    <text evidence="2">The sequence shown here is derived from an EMBL/GenBank/DDBJ whole genome shotgun (WGS) entry which is preliminary data.</text>
</comment>
<reference evidence="2" key="1">
    <citation type="submission" date="2021-03" db="EMBL/GenBank/DDBJ databases">
        <authorList>
            <person name="Tagirdzhanova G."/>
        </authorList>
    </citation>
    <scope>NUCLEOTIDE SEQUENCE</scope>
</reference>
<evidence type="ECO:0000259" key="1">
    <source>
        <dbReference type="Pfam" id="PF09994"/>
    </source>
</evidence>
<dbReference type="PANTHER" id="PTHR33840:SF1">
    <property type="entry name" value="TLE1 PHOSPHOLIPASE DOMAIN-CONTAINING PROTEIN"/>
    <property type="match status" value="1"/>
</dbReference>
<organism evidence="2 3">
    <name type="scientific">Heterodermia speciosa</name>
    <dbReference type="NCBI Taxonomy" id="116794"/>
    <lineage>
        <taxon>Eukaryota</taxon>
        <taxon>Fungi</taxon>
        <taxon>Dikarya</taxon>
        <taxon>Ascomycota</taxon>
        <taxon>Pezizomycotina</taxon>
        <taxon>Lecanoromycetes</taxon>
        <taxon>OSLEUM clade</taxon>
        <taxon>Lecanoromycetidae</taxon>
        <taxon>Caliciales</taxon>
        <taxon>Physciaceae</taxon>
        <taxon>Heterodermia</taxon>
    </lineage>
</organism>
<dbReference type="InterPro" id="IPR018712">
    <property type="entry name" value="Tle1-like_cat"/>
</dbReference>
<keyword evidence="3" id="KW-1185">Reference proteome</keyword>
<protein>
    <recommendedName>
        <fullName evidence="1">T6SS Phospholipase effector Tle1-like catalytic domain-containing protein</fullName>
    </recommendedName>
</protein>
<dbReference type="AlphaFoldDB" id="A0A8H3EDA1"/>
<proteinExistence type="predicted"/>
<gene>
    <name evidence="2" type="ORF">HETSPECPRED_000079</name>
</gene>
<evidence type="ECO:0000313" key="3">
    <source>
        <dbReference type="Proteomes" id="UP000664521"/>
    </source>
</evidence>
<feature type="domain" description="T6SS Phospholipase effector Tle1-like catalytic" evidence="1">
    <location>
        <begin position="13"/>
        <end position="118"/>
    </location>
</feature>
<sequence>MALTRKTTDLDPVQDRKYYHGLGSELDITWTKKMWTGASRAGFKDQIREVYEDCCKIPEHLQSEIWLLGFSRGAFVVRAVAGLLHYSKALKSAGTKEFNRDFEEFLRLYQLTQQDSQQTHVGEMHNFL</sequence>
<accession>A0A8H3EDA1</accession>
<dbReference type="Pfam" id="PF09994">
    <property type="entry name" value="T6SS_Tle1-like_cat"/>
    <property type="match status" value="1"/>
</dbReference>
<dbReference type="PANTHER" id="PTHR33840">
    <property type="match status" value="1"/>
</dbReference>
<dbReference type="EMBL" id="CAJPDS010000001">
    <property type="protein sequence ID" value="CAF9902988.1"/>
    <property type="molecule type" value="Genomic_DNA"/>
</dbReference>
<dbReference type="Proteomes" id="UP000664521">
    <property type="component" value="Unassembled WGS sequence"/>
</dbReference>